<dbReference type="PANTHER" id="PTHR34599:SF2">
    <property type="entry name" value="TRAF-TYPE DOMAIN-CONTAINING PROTEIN"/>
    <property type="match status" value="1"/>
</dbReference>
<dbReference type="RefSeq" id="WP_377066115.1">
    <property type="nucleotide sequence ID" value="NZ_JBHSJJ010000010.1"/>
</dbReference>
<name>A0ABV9T401_9BACT</name>
<accession>A0ABV9T401</accession>
<reference evidence="3" key="1">
    <citation type="journal article" date="2019" name="Int. J. Syst. Evol. Microbiol.">
        <title>The Global Catalogue of Microorganisms (GCM) 10K type strain sequencing project: providing services to taxonomists for standard genome sequencing and annotation.</title>
        <authorList>
            <consortium name="The Broad Institute Genomics Platform"/>
            <consortium name="The Broad Institute Genome Sequencing Center for Infectious Disease"/>
            <person name="Wu L."/>
            <person name="Ma J."/>
        </authorList>
    </citation>
    <scope>NUCLEOTIDE SEQUENCE [LARGE SCALE GENOMIC DNA]</scope>
    <source>
        <strain evidence="3">CGMCC 4.7466</strain>
    </source>
</reference>
<proteinExistence type="predicted"/>
<dbReference type="EMBL" id="JBHSJJ010000010">
    <property type="protein sequence ID" value="MFC4873349.1"/>
    <property type="molecule type" value="Genomic_DNA"/>
</dbReference>
<protein>
    <submittedName>
        <fullName evidence="2">Vanadium-dependent haloperoxidase</fullName>
        <ecNumber evidence="2">1.11.1.-</ecNumber>
    </submittedName>
</protein>
<organism evidence="2 3">
    <name type="scientific">Negadavirga shengliensis</name>
    <dbReference type="NCBI Taxonomy" id="1389218"/>
    <lineage>
        <taxon>Bacteria</taxon>
        <taxon>Pseudomonadati</taxon>
        <taxon>Bacteroidota</taxon>
        <taxon>Cytophagia</taxon>
        <taxon>Cytophagales</taxon>
        <taxon>Cyclobacteriaceae</taxon>
        <taxon>Negadavirga</taxon>
    </lineage>
</organism>
<dbReference type="InterPro" id="IPR036938">
    <property type="entry name" value="PAP2/HPO_sf"/>
</dbReference>
<sequence length="465" mass="52353">MEKPIKSFCIIWLSALIFVGISVPMDQLWAKAIDKTEEEKKEWFLDHLFSITEVMVTDVASPPGAARFYSYSLLAAYIIQSDLTGTLHQSPLLKNPGKPALFSSPDHIDKHQLDKDFCSIYGMLEVGKGIMPSGKNLAKSQEKLIRQFRKAKILGSREIDINVRYAQEMASQVLDYAKSDGYNQLSTLKRYMPSPKEGRWYPTPPAYMAAVEPEWRTIRTFFIDELKDFAPPAPAVFTMDEGSPFHDQVFEVYHVTENLSDEQKLIANFWDCNPFNVTYSGHMAIGIKKISPGGHWIGITGIASRKAGLSMEETIYIHTLVAMGLHDAFVSCWEEKYKSDRIRPITAINKHIDPAWQPLLQTPPFPEYTSGHSVISKTSAVILTDYFGENFDFIDTSEVYFGLPERAFGSFFQAADEAAISRLYGGIHFRDAIEVGVAQGEKIGQFILEKVKSESILLGKSKSDK</sequence>
<dbReference type="Gene3D" id="1.10.606.20">
    <property type="match status" value="1"/>
</dbReference>
<feature type="domain" description="Phosphatidic acid phosphatase type 2/haloperoxidase" evidence="1">
    <location>
        <begin position="319"/>
        <end position="446"/>
    </location>
</feature>
<keyword evidence="2" id="KW-0575">Peroxidase</keyword>
<dbReference type="EC" id="1.11.1.-" evidence="2"/>
<dbReference type="CDD" id="cd03398">
    <property type="entry name" value="PAP2_haloperoxidase"/>
    <property type="match status" value="1"/>
</dbReference>
<dbReference type="InterPro" id="IPR052559">
    <property type="entry name" value="V-haloperoxidase"/>
</dbReference>
<keyword evidence="3" id="KW-1185">Reference proteome</keyword>
<comment type="caution">
    <text evidence="2">The sequence shown here is derived from an EMBL/GenBank/DDBJ whole genome shotgun (WGS) entry which is preliminary data.</text>
</comment>
<gene>
    <name evidence="2" type="ORF">ACFPFU_16730</name>
</gene>
<dbReference type="Proteomes" id="UP001595818">
    <property type="component" value="Unassembled WGS sequence"/>
</dbReference>
<evidence type="ECO:0000259" key="1">
    <source>
        <dbReference type="Pfam" id="PF01569"/>
    </source>
</evidence>
<evidence type="ECO:0000313" key="3">
    <source>
        <dbReference type="Proteomes" id="UP001595818"/>
    </source>
</evidence>
<dbReference type="Pfam" id="PF01569">
    <property type="entry name" value="PAP2"/>
    <property type="match status" value="1"/>
</dbReference>
<dbReference type="SUPFAM" id="SSF48317">
    <property type="entry name" value="Acid phosphatase/Vanadium-dependent haloperoxidase"/>
    <property type="match status" value="1"/>
</dbReference>
<dbReference type="PANTHER" id="PTHR34599">
    <property type="entry name" value="PEROXIDASE-RELATED"/>
    <property type="match status" value="1"/>
</dbReference>
<evidence type="ECO:0000313" key="2">
    <source>
        <dbReference type="EMBL" id="MFC4873349.1"/>
    </source>
</evidence>
<dbReference type="InterPro" id="IPR000326">
    <property type="entry name" value="PAP2/HPO"/>
</dbReference>
<dbReference type="GO" id="GO:0004601">
    <property type="term" value="F:peroxidase activity"/>
    <property type="evidence" value="ECO:0007669"/>
    <property type="project" value="UniProtKB-KW"/>
</dbReference>
<keyword evidence="2" id="KW-0560">Oxidoreductase</keyword>